<reference evidence="3" key="1">
    <citation type="submission" date="2022-01" db="EMBL/GenBank/DDBJ databases">
        <authorList>
            <person name="Jo J.-H."/>
            <person name="Im W.-T."/>
        </authorList>
    </citation>
    <scope>NUCLEOTIDE SEQUENCE</scope>
    <source>
        <strain evidence="3">NA20</strain>
    </source>
</reference>
<dbReference type="SUPFAM" id="SSF46767">
    <property type="entry name" value="Methylated DNA-protein cysteine methyltransferase, C-terminal domain"/>
    <property type="match status" value="1"/>
</dbReference>
<dbReference type="Proteomes" id="UP001165367">
    <property type="component" value="Unassembled WGS sequence"/>
</dbReference>
<dbReference type="InterPro" id="IPR014048">
    <property type="entry name" value="MethylDNA_cys_MeTrfase_DNA-bd"/>
</dbReference>
<dbReference type="RefSeq" id="WP_237868359.1">
    <property type="nucleotide sequence ID" value="NZ_JAKLTR010000001.1"/>
</dbReference>
<evidence type="ECO:0000313" key="3">
    <source>
        <dbReference type="EMBL" id="MCG2613134.1"/>
    </source>
</evidence>
<dbReference type="InterPro" id="IPR052520">
    <property type="entry name" value="ATL_DNA_repair"/>
</dbReference>
<dbReference type="InterPro" id="IPR036217">
    <property type="entry name" value="MethylDNA_cys_MeTrfase_DNAb"/>
</dbReference>
<gene>
    <name evidence="3" type="ORF">LZZ85_02545</name>
</gene>
<organism evidence="3 4">
    <name type="scientific">Terrimonas ginsenosidimutans</name>
    <dbReference type="NCBI Taxonomy" id="2908004"/>
    <lineage>
        <taxon>Bacteria</taxon>
        <taxon>Pseudomonadati</taxon>
        <taxon>Bacteroidota</taxon>
        <taxon>Chitinophagia</taxon>
        <taxon>Chitinophagales</taxon>
        <taxon>Chitinophagaceae</taxon>
        <taxon>Terrimonas</taxon>
    </lineage>
</organism>
<dbReference type="PANTHER" id="PTHR42942">
    <property type="entry name" value="6-O-METHYLGUANINE DNA METHYLTRANSFERASE"/>
    <property type="match status" value="1"/>
</dbReference>
<protein>
    <submittedName>
        <fullName evidence="3">MGMT family protein</fullName>
    </submittedName>
</protein>
<evidence type="ECO:0000259" key="2">
    <source>
        <dbReference type="Pfam" id="PF01035"/>
    </source>
</evidence>
<dbReference type="CDD" id="cd06445">
    <property type="entry name" value="ATase"/>
    <property type="match status" value="1"/>
</dbReference>
<comment type="caution">
    <text evidence="3">The sequence shown here is derived from an EMBL/GenBank/DDBJ whole genome shotgun (WGS) entry which is preliminary data.</text>
</comment>
<dbReference type="PANTHER" id="PTHR42942:SF1">
    <property type="entry name" value="ALKYLTRANSFERASE-LIKE PROTEIN 1"/>
    <property type="match status" value="1"/>
</dbReference>
<evidence type="ECO:0000256" key="1">
    <source>
        <dbReference type="ARBA" id="ARBA00022763"/>
    </source>
</evidence>
<accession>A0ABS9KLD6</accession>
<feature type="domain" description="Methylated-DNA-[protein]-cysteine S-methyltransferase DNA binding" evidence="2">
    <location>
        <begin position="23"/>
        <end position="105"/>
    </location>
</feature>
<keyword evidence="4" id="KW-1185">Reference proteome</keyword>
<dbReference type="EMBL" id="JAKLTR010000001">
    <property type="protein sequence ID" value="MCG2613134.1"/>
    <property type="molecule type" value="Genomic_DNA"/>
</dbReference>
<proteinExistence type="predicted"/>
<evidence type="ECO:0000313" key="4">
    <source>
        <dbReference type="Proteomes" id="UP001165367"/>
    </source>
</evidence>
<keyword evidence="1" id="KW-0227">DNA damage</keyword>
<dbReference type="InterPro" id="IPR036388">
    <property type="entry name" value="WH-like_DNA-bd_sf"/>
</dbReference>
<dbReference type="Gene3D" id="1.10.10.10">
    <property type="entry name" value="Winged helix-like DNA-binding domain superfamily/Winged helix DNA-binding domain"/>
    <property type="match status" value="1"/>
</dbReference>
<dbReference type="Pfam" id="PF01035">
    <property type="entry name" value="DNA_binding_1"/>
    <property type="match status" value="1"/>
</dbReference>
<name>A0ABS9KLD6_9BACT</name>
<sequence length="128" mass="14029">MATKKKVAGKLKPVKPSGKRDENFFELVYEVARQIPKGKVTSYGAIAACLGTKLSARMVGWAMNGAGKVKPPIPAHRVVNRLGMLSGAAHFGGNKMELLLKKEGINVRENKVVDLEKHFWDPVEELGF</sequence>